<protein>
    <submittedName>
        <fullName evidence="1">Helix-turn-helix domain containing protein</fullName>
    </submittedName>
</protein>
<dbReference type="Pfam" id="PF13730">
    <property type="entry name" value="HTH_36"/>
    <property type="match status" value="1"/>
</dbReference>
<reference evidence="1" key="1">
    <citation type="submission" date="2020-04" db="EMBL/GenBank/DDBJ databases">
        <authorList>
            <person name="Chiriac C."/>
            <person name="Salcher M."/>
            <person name="Ghai R."/>
            <person name="Kavagutti S V."/>
        </authorList>
    </citation>
    <scope>NUCLEOTIDE SEQUENCE</scope>
</reference>
<evidence type="ECO:0000313" key="1">
    <source>
        <dbReference type="EMBL" id="CAB4149567.1"/>
    </source>
</evidence>
<name>A0A6J5MUR2_9CAUD</name>
<accession>A0A6J5MUR2</accession>
<proteinExistence type="predicted"/>
<organism evidence="1">
    <name type="scientific">uncultured Caudovirales phage</name>
    <dbReference type="NCBI Taxonomy" id="2100421"/>
    <lineage>
        <taxon>Viruses</taxon>
        <taxon>Duplodnaviria</taxon>
        <taxon>Heunggongvirae</taxon>
        <taxon>Uroviricota</taxon>
        <taxon>Caudoviricetes</taxon>
        <taxon>Peduoviridae</taxon>
        <taxon>Maltschvirus</taxon>
        <taxon>Maltschvirus maltsch</taxon>
    </lineage>
</organism>
<gene>
    <name evidence="1" type="ORF">UFOVP551_8</name>
</gene>
<sequence>MDYHDYRDAIFASDLTAPQKILALAISYHYNWKYQGPAYPSNKTLARETGLAVSSIVKAKRVLIDRGFITSEQRFNNSSEYTCNIPEQLVCSQIESNNEYNNELNNEKDRGSNEPLVSNIITAEEVESLLSW</sequence>
<dbReference type="InterPro" id="IPR036388">
    <property type="entry name" value="WH-like_DNA-bd_sf"/>
</dbReference>
<dbReference type="EMBL" id="LR796525">
    <property type="protein sequence ID" value="CAB4149567.1"/>
    <property type="molecule type" value="Genomic_DNA"/>
</dbReference>
<dbReference type="Gene3D" id="1.10.10.10">
    <property type="entry name" value="Winged helix-like DNA-binding domain superfamily/Winged helix DNA-binding domain"/>
    <property type="match status" value="1"/>
</dbReference>